<protein>
    <submittedName>
        <fullName evidence="1">Uncharacterized protein</fullName>
    </submittedName>
</protein>
<sequence>MMKLKRINKKQECNSTFHDRSVKHIDFNFDYVLRNDGVVSLHQWLFCDLMRNSIRRNKICLISSQYQAKKS</sequence>
<organism evidence="1 2">
    <name type="scientific">Trichinella zimbabwensis</name>
    <dbReference type="NCBI Taxonomy" id="268475"/>
    <lineage>
        <taxon>Eukaryota</taxon>
        <taxon>Metazoa</taxon>
        <taxon>Ecdysozoa</taxon>
        <taxon>Nematoda</taxon>
        <taxon>Enoplea</taxon>
        <taxon>Dorylaimia</taxon>
        <taxon>Trichinellida</taxon>
        <taxon>Trichinellidae</taxon>
        <taxon>Trichinella</taxon>
    </lineage>
</organism>
<gene>
    <name evidence="1" type="ORF">T11_15344</name>
</gene>
<comment type="caution">
    <text evidence="1">The sequence shown here is derived from an EMBL/GenBank/DDBJ whole genome shotgun (WGS) entry which is preliminary data.</text>
</comment>
<dbReference type="Proteomes" id="UP000055024">
    <property type="component" value="Unassembled WGS sequence"/>
</dbReference>
<accession>A0A0V1I2N2</accession>
<keyword evidence="2" id="KW-1185">Reference proteome</keyword>
<evidence type="ECO:0000313" key="1">
    <source>
        <dbReference type="EMBL" id="KRZ16679.1"/>
    </source>
</evidence>
<dbReference type="AlphaFoldDB" id="A0A0V1I2N2"/>
<reference evidence="1 2" key="1">
    <citation type="submission" date="2015-01" db="EMBL/GenBank/DDBJ databases">
        <title>Evolution of Trichinella species and genotypes.</title>
        <authorList>
            <person name="Korhonen P.K."/>
            <person name="Edoardo P."/>
            <person name="Giuseppe L.R."/>
            <person name="Gasser R.B."/>
        </authorList>
    </citation>
    <scope>NUCLEOTIDE SEQUENCE [LARGE SCALE GENOMIC DNA]</scope>
    <source>
        <strain evidence="1">ISS1029</strain>
    </source>
</reference>
<name>A0A0V1I2N2_9BILA</name>
<dbReference type="EMBL" id="JYDP01000010">
    <property type="protein sequence ID" value="KRZ16679.1"/>
    <property type="molecule type" value="Genomic_DNA"/>
</dbReference>
<evidence type="ECO:0000313" key="2">
    <source>
        <dbReference type="Proteomes" id="UP000055024"/>
    </source>
</evidence>
<proteinExistence type="predicted"/>